<evidence type="ECO:0000256" key="7">
    <source>
        <dbReference type="ARBA" id="ARBA00022679"/>
    </source>
</evidence>
<dbReference type="InterPro" id="IPR027492">
    <property type="entry name" value="RNA_MTrfase_RlmN"/>
</dbReference>
<dbReference type="AlphaFoldDB" id="E1QE84"/>
<gene>
    <name evidence="14" type="primary">rlmN</name>
    <name evidence="16" type="ordered locus">Deba_0498</name>
</gene>
<feature type="binding site" evidence="14">
    <location>
        <begin position="162"/>
        <end position="163"/>
    </location>
    <ligand>
        <name>S-adenosyl-L-methionine</name>
        <dbReference type="ChEBI" id="CHEBI:59789"/>
    </ligand>
</feature>
<evidence type="ECO:0000313" key="17">
    <source>
        <dbReference type="Proteomes" id="UP000009047"/>
    </source>
</evidence>
<evidence type="ECO:0000256" key="10">
    <source>
        <dbReference type="ARBA" id="ARBA00022723"/>
    </source>
</evidence>
<organism evidence="16 17">
    <name type="scientific">Desulfarculus baarsii (strain ATCC 33931 / DSM 2075 / LMG 7858 / VKM B-1802 / 2st14)</name>
    <dbReference type="NCBI Taxonomy" id="644282"/>
    <lineage>
        <taxon>Bacteria</taxon>
        <taxon>Pseudomonadati</taxon>
        <taxon>Thermodesulfobacteriota</taxon>
        <taxon>Desulfarculia</taxon>
        <taxon>Desulfarculales</taxon>
        <taxon>Desulfarculaceae</taxon>
        <taxon>Desulfarculus</taxon>
    </lineage>
</organism>
<dbReference type="InterPro" id="IPR040072">
    <property type="entry name" value="Methyltransferase_A"/>
</dbReference>
<dbReference type="eggNOG" id="COG0820">
    <property type="taxonomic scope" value="Bacteria"/>
</dbReference>
<dbReference type="SUPFAM" id="SSF102114">
    <property type="entry name" value="Radical SAM enzymes"/>
    <property type="match status" value="1"/>
</dbReference>
<dbReference type="InterPro" id="IPR048641">
    <property type="entry name" value="RlmN_N"/>
</dbReference>
<dbReference type="GO" id="GO:0030488">
    <property type="term" value="P:tRNA methylation"/>
    <property type="evidence" value="ECO:0007669"/>
    <property type="project" value="UniProtKB-UniRule"/>
</dbReference>
<evidence type="ECO:0000256" key="6">
    <source>
        <dbReference type="ARBA" id="ARBA00022603"/>
    </source>
</evidence>
<dbReference type="Gene3D" id="1.10.150.530">
    <property type="match status" value="1"/>
</dbReference>
<dbReference type="GO" id="GO:0051539">
    <property type="term" value="F:4 iron, 4 sulfur cluster binding"/>
    <property type="evidence" value="ECO:0007669"/>
    <property type="project" value="UniProtKB-UniRule"/>
</dbReference>
<dbReference type="PROSITE" id="PS51918">
    <property type="entry name" value="RADICAL_SAM"/>
    <property type="match status" value="1"/>
</dbReference>
<dbReference type="Gene3D" id="3.20.20.70">
    <property type="entry name" value="Aldolase class I"/>
    <property type="match status" value="1"/>
</dbReference>
<dbReference type="CDD" id="cd01335">
    <property type="entry name" value="Radical_SAM"/>
    <property type="match status" value="1"/>
</dbReference>
<dbReference type="SFLD" id="SFLDF00275">
    <property type="entry name" value="adenosine_C2_methyltransferase"/>
    <property type="match status" value="1"/>
</dbReference>
<dbReference type="PANTHER" id="PTHR30544">
    <property type="entry name" value="23S RRNA METHYLTRANSFERASE"/>
    <property type="match status" value="1"/>
</dbReference>
<dbReference type="KEGG" id="dbr:Deba_0498"/>
<dbReference type="Proteomes" id="UP000009047">
    <property type="component" value="Chromosome"/>
</dbReference>
<dbReference type="GO" id="GO:0070040">
    <property type="term" value="F:rRNA (adenine(2503)-C2-)-methyltransferase activity"/>
    <property type="evidence" value="ECO:0007669"/>
    <property type="project" value="UniProtKB-UniRule"/>
</dbReference>
<comment type="subcellular location">
    <subcellularLocation>
        <location evidence="1 14">Cytoplasm</location>
    </subcellularLocation>
</comment>
<dbReference type="EC" id="2.1.1.192" evidence="14"/>
<dbReference type="NCBIfam" id="TIGR00048">
    <property type="entry name" value="rRNA_mod_RlmN"/>
    <property type="match status" value="1"/>
</dbReference>
<feature type="active site" description="Proton acceptor" evidence="14">
    <location>
        <position position="93"/>
    </location>
</feature>
<dbReference type="HAMAP" id="MF_01849">
    <property type="entry name" value="RNA_methyltr_RlmN"/>
    <property type="match status" value="1"/>
</dbReference>
<comment type="catalytic activity">
    <reaction evidence="14">
        <text>adenosine(37) in tRNA + 2 reduced [2Fe-2S]-[ferredoxin] + 2 S-adenosyl-L-methionine = 2-methyladenosine(37) in tRNA + 5'-deoxyadenosine + L-methionine + 2 oxidized [2Fe-2S]-[ferredoxin] + S-adenosyl-L-homocysteine</text>
        <dbReference type="Rhea" id="RHEA:43332"/>
        <dbReference type="Rhea" id="RHEA-COMP:10000"/>
        <dbReference type="Rhea" id="RHEA-COMP:10001"/>
        <dbReference type="Rhea" id="RHEA-COMP:10162"/>
        <dbReference type="Rhea" id="RHEA-COMP:10485"/>
        <dbReference type="ChEBI" id="CHEBI:17319"/>
        <dbReference type="ChEBI" id="CHEBI:33737"/>
        <dbReference type="ChEBI" id="CHEBI:33738"/>
        <dbReference type="ChEBI" id="CHEBI:57844"/>
        <dbReference type="ChEBI" id="CHEBI:57856"/>
        <dbReference type="ChEBI" id="CHEBI:59789"/>
        <dbReference type="ChEBI" id="CHEBI:74411"/>
        <dbReference type="ChEBI" id="CHEBI:74497"/>
        <dbReference type="EC" id="2.1.1.192"/>
    </reaction>
</comment>
<feature type="binding site" evidence="14">
    <location>
        <begin position="216"/>
        <end position="218"/>
    </location>
    <ligand>
        <name>S-adenosyl-L-methionine</name>
        <dbReference type="ChEBI" id="CHEBI:59789"/>
    </ligand>
</feature>
<name>E1QE84_DESB2</name>
<dbReference type="Pfam" id="PF21016">
    <property type="entry name" value="RlmN_N"/>
    <property type="match status" value="1"/>
</dbReference>
<dbReference type="Pfam" id="PF04055">
    <property type="entry name" value="Radical_SAM"/>
    <property type="match status" value="1"/>
</dbReference>
<keyword evidence="4 14" id="KW-0963">Cytoplasm</keyword>
<dbReference type="GO" id="GO:0000049">
    <property type="term" value="F:tRNA binding"/>
    <property type="evidence" value="ECO:0007669"/>
    <property type="project" value="UniProtKB-UniRule"/>
</dbReference>
<dbReference type="FunFam" id="3.20.20.70:FF:000014">
    <property type="entry name" value="Probable dual-specificity RNA methyltransferase RlmN"/>
    <property type="match status" value="1"/>
</dbReference>
<sequence>MAQKPDLRDLTAEQLARLLADLGEKPFRARQVSQWLHGHGVDDIADMTSLSKALRAKLSAVGRLTAMGPAKVLQSADGTRKLLFLLEDGQAIESVLMPEDGHHTLCVSTQVGCRQGCRFCATASLGLRRNLRPAEILGQVLAARRLCDEFRPLTNLVFMGMGEPLDNLDNVIVALGHILGEHGLQMSQRRVTVSTVGLVDRLPLLAAASPCALAISLNAPNEHIRRQIMPVTKRFGLEALRRAIVDYPLKPTRRVTLEYVLLGGVNDRPEHARELARWAKGLPVKVNLIAFNPHQAGPFQAPEAAAVEEFQNVLIEGHVTALLRRSRGQDIAAACGQLVAGQSADGAPGQPLTGPQASA</sequence>
<evidence type="ECO:0000256" key="8">
    <source>
        <dbReference type="ARBA" id="ARBA00022691"/>
    </source>
</evidence>
<evidence type="ECO:0000256" key="12">
    <source>
        <dbReference type="ARBA" id="ARBA00023014"/>
    </source>
</evidence>
<dbReference type="InterPro" id="IPR013785">
    <property type="entry name" value="Aldolase_TIM"/>
</dbReference>
<keyword evidence="5 14" id="KW-0698">rRNA processing</keyword>
<feature type="binding site" evidence="14">
    <location>
        <position position="194"/>
    </location>
    <ligand>
        <name>S-adenosyl-L-methionine</name>
        <dbReference type="ChEBI" id="CHEBI:59789"/>
    </ligand>
</feature>
<feature type="active site" description="S-methylcysteine intermediate" evidence="14">
    <location>
        <position position="335"/>
    </location>
</feature>
<dbReference type="EMBL" id="CP002085">
    <property type="protein sequence ID" value="ADK83870.1"/>
    <property type="molecule type" value="Genomic_DNA"/>
</dbReference>
<keyword evidence="12 14" id="KW-0411">Iron-sulfur</keyword>
<dbReference type="STRING" id="644282.Deba_0498"/>
<proteinExistence type="inferred from homology"/>
<comment type="catalytic activity">
    <reaction evidence="14">
        <text>adenosine(2503) in 23S rRNA + 2 reduced [2Fe-2S]-[ferredoxin] + 2 S-adenosyl-L-methionine = 2-methyladenosine(2503) in 23S rRNA + 5'-deoxyadenosine + L-methionine + 2 oxidized [2Fe-2S]-[ferredoxin] + S-adenosyl-L-homocysteine</text>
        <dbReference type="Rhea" id="RHEA:42916"/>
        <dbReference type="Rhea" id="RHEA-COMP:10000"/>
        <dbReference type="Rhea" id="RHEA-COMP:10001"/>
        <dbReference type="Rhea" id="RHEA-COMP:10152"/>
        <dbReference type="Rhea" id="RHEA-COMP:10282"/>
        <dbReference type="ChEBI" id="CHEBI:17319"/>
        <dbReference type="ChEBI" id="CHEBI:33737"/>
        <dbReference type="ChEBI" id="CHEBI:33738"/>
        <dbReference type="ChEBI" id="CHEBI:57844"/>
        <dbReference type="ChEBI" id="CHEBI:57856"/>
        <dbReference type="ChEBI" id="CHEBI:59789"/>
        <dbReference type="ChEBI" id="CHEBI:74411"/>
        <dbReference type="ChEBI" id="CHEBI:74497"/>
        <dbReference type="EC" id="2.1.1.192"/>
    </reaction>
</comment>
<comment type="similarity">
    <text evidence="2 14">Belongs to the radical SAM superfamily. RlmN family.</text>
</comment>
<dbReference type="GO" id="GO:0046872">
    <property type="term" value="F:metal ion binding"/>
    <property type="evidence" value="ECO:0007669"/>
    <property type="project" value="UniProtKB-KW"/>
</dbReference>
<dbReference type="InterPro" id="IPR004383">
    <property type="entry name" value="rRNA_lsu_MTrfase_RlmN/Cfr"/>
</dbReference>
<accession>E1QE84</accession>
<keyword evidence="3 14" id="KW-0004">4Fe-4S</keyword>
<keyword evidence="6 14" id="KW-0489">Methyltransferase</keyword>
<dbReference type="InterPro" id="IPR007197">
    <property type="entry name" value="rSAM"/>
</dbReference>
<evidence type="ECO:0000256" key="1">
    <source>
        <dbReference type="ARBA" id="ARBA00004496"/>
    </source>
</evidence>
<comment type="caution">
    <text evidence="14">Lacks conserved residue(s) required for the propagation of feature annotation.</text>
</comment>
<feature type="domain" description="Radical SAM core" evidence="15">
    <location>
        <begin position="99"/>
        <end position="330"/>
    </location>
</feature>
<evidence type="ECO:0000256" key="13">
    <source>
        <dbReference type="ARBA" id="ARBA00023157"/>
    </source>
</evidence>
<feature type="binding site" evidence="14">
    <location>
        <position position="113"/>
    </location>
    <ligand>
        <name>[4Fe-4S] cluster</name>
        <dbReference type="ChEBI" id="CHEBI:49883"/>
        <note>4Fe-4S-S-AdoMet</note>
    </ligand>
</feature>
<evidence type="ECO:0000256" key="4">
    <source>
        <dbReference type="ARBA" id="ARBA00022490"/>
    </source>
</evidence>
<reference evidence="16 17" key="1">
    <citation type="journal article" date="2010" name="Stand. Genomic Sci.">
        <title>Complete genome sequence of Desulfarculus baarsii type strain (2st14).</title>
        <authorList>
            <person name="Sun H."/>
            <person name="Spring S."/>
            <person name="Lapidus A."/>
            <person name="Davenport K."/>
            <person name="Del Rio T.G."/>
            <person name="Tice H."/>
            <person name="Nolan M."/>
            <person name="Copeland A."/>
            <person name="Cheng J.F."/>
            <person name="Lucas S."/>
            <person name="Tapia R."/>
            <person name="Goodwin L."/>
            <person name="Pitluck S."/>
            <person name="Ivanova N."/>
            <person name="Pagani I."/>
            <person name="Mavromatis K."/>
            <person name="Ovchinnikova G."/>
            <person name="Pati A."/>
            <person name="Chen A."/>
            <person name="Palaniappan K."/>
            <person name="Hauser L."/>
            <person name="Chang Y.J."/>
            <person name="Jeffries C.D."/>
            <person name="Detter J.C."/>
            <person name="Han C."/>
            <person name="Rohde M."/>
            <person name="Brambilla E."/>
            <person name="Goker M."/>
            <person name="Woyke T."/>
            <person name="Bristow J."/>
            <person name="Eisen J.A."/>
            <person name="Markowitz V."/>
            <person name="Hugenholtz P."/>
            <person name="Kyrpides N.C."/>
            <person name="Klenk H.P."/>
            <person name="Land M."/>
        </authorList>
    </citation>
    <scope>NUCLEOTIDE SEQUENCE [LARGE SCALE GENOMIC DNA]</scope>
    <source>
        <strain evidence="17">ATCC 33931 / DSM 2075 / LMG 7858 / VKM B-1802 / 2st14</strain>
    </source>
</reference>
<keyword evidence="13 14" id="KW-1015">Disulfide bond</keyword>
<keyword evidence="10 14" id="KW-0479">Metal-binding</keyword>
<keyword evidence="17" id="KW-1185">Reference proteome</keyword>
<dbReference type="SFLD" id="SFLDG01062">
    <property type="entry name" value="methyltransferase_(Class_A)"/>
    <property type="match status" value="1"/>
</dbReference>
<evidence type="ECO:0000256" key="11">
    <source>
        <dbReference type="ARBA" id="ARBA00023004"/>
    </source>
</evidence>
<evidence type="ECO:0000256" key="5">
    <source>
        <dbReference type="ARBA" id="ARBA00022552"/>
    </source>
</evidence>
<keyword evidence="11 14" id="KW-0408">Iron</keyword>
<evidence type="ECO:0000256" key="3">
    <source>
        <dbReference type="ARBA" id="ARBA00022485"/>
    </source>
</evidence>
<dbReference type="PIRSF" id="PIRSF006004">
    <property type="entry name" value="CHP00048"/>
    <property type="match status" value="1"/>
</dbReference>
<evidence type="ECO:0000313" key="16">
    <source>
        <dbReference type="EMBL" id="ADK83870.1"/>
    </source>
</evidence>
<dbReference type="HOGENOM" id="CLU_029101_2_0_7"/>
<feature type="binding site" evidence="14">
    <location>
        <position position="292"/>
    </location>
    <ligand>
        <name>S-adenosyl-L-methionine</name>
        <dbReference type="ChEBI" id="CHEBI:59789"/>
    </ligand>
</feature>
<evidence type="ECO:0000256" key="2">
    <source>
        <dbReference type="ARBA" id="ARBA00007544"/>
    </source>
</evidence>
<comment type="function">
    <text evidence="14">Specifically methylates position 2 of adenine 2503 in 23S rRNA and position 2 of adenine 37 in tRNAs.</text>
</comment>
<feature type="binding site" evidence="14">
    <location>
        <position position="117"/>
    </location>
    <ligand>
        <name>[4Fe-4S] cluster</name>
        <dbReference type="ChEBI" id="CHEBI:49883"/>
        <note>4Fe-4S-S-AdoMet</note>
    </ligand>
</feature>
<dbReference type="PANTHER" id="PTHR30544:SF5">
    <property type="entry name" value="RADICAL SAM CORE DOMAIN-CONTAINING PROTEIN"/>
    <property type="match status" value="1"/>
</dbReference>
<dbReference type="GO" id="GO:0019843">
    <property type="term" value="F:rRNA binding"/>
    <property type="evidence" value="ECO:0007669"/>
    <property type="project" value="UniProtKB-UniRule"/>
</dbReference>
<dbReference type="SFLD" id="SFLDS00029">
    <property type="entry name" value="Radical_SAM"/>
    <property type="match status" value="1"/>
</dbReference>
<keyword evidence="9 14" id="KW-0819">tRNA processing</keyword>
<comment type="miscellaneous">
    <text evidence="14">Reaction proceeds by a ping-pong mechanism involving intermediate methylation of a conserved cysteine residue.</text>
</comment>
<dbReference type="GO" id="GO:0005737">
    <property type="term" value="C:cytoplasm"/>
    <property type="evidence" value="ECO:0007669"/>
    <property type="project" value="UniProtKB-SubCell"/>
</dbReference>
<dbReference type="GO" id="GO:0070475">
    <property type="term" value="P:rRNA base methylation"/>
    <property type="evidence" value="ECO:0007669"/>
    <property type="project" value="UniProtKB-UniRule"/>
</dbReference>
<comment type="cofactor">
    <cofactor evidence="14">
        <name>[4Fe-4S] cluster</name>
        <dbReference type="ChEBI" id="CHEBI:49883"/>
    </cofactor>
    <text evidence="14">Binds 1 [4Fe-4S] cluster. The cluster is coordinated with 3 cysteines and an exchangeable S-adenosyl-L-methionine.</text>
</comment>
<evidence type="ECO:0000256" key="9">
    <source>
        <dbReference type="ARBA" id="ARBA00022694"/>
    </source>
</evidence>
<feature type="binding site" evidence="14">
    <location>
        <position position="120"/>
    </location>
    <ligand>
        <name>[4Fe-4S] cluster</name>
        <dbReference type="ChEBI" id="CHEBI:49883"/>
        <note>4Fe-4S-S-AdoMet</note>
    </ligand>
</feature>
<evidence type="ECO:0000256" key="14">
    <source>
        <dbReference type="HAMAP-Rule" id="MF_01849"/>
    </source>
</evidence>
<keyword evidence="8 14" id="KW-0949">S-adenosyl-L-methionine</keyword>
<protein>
    <recommendedName>
        <fullName evidence="14">Probable dual-specificity RNA methyltransferase RlmN</fullName>
        <ecNumber evidence="14">2.1.1.192</ecNumber>
    </recommendedName>
    <alternativeName>
        <fullName evidence="14">23S rRNA (adenine(2503)-C(2))-methyltransferase</fullName>
    </alternativeName>
    <alternativeName>
        <fullName evidence="14">23S rRNA m2A2503 methyltransferase</fullName>
    </alternativeName>
    <alternativeName>
        <fullName evidence="14">Ribosomal RNA large subunit methyltransferase N</fullName>
    </alternativeName>
    <alternativeName>
        <fullName evidence="14">tRNA (adenine(37)-C(2))-methyltransferase</fullName>
    </alternativeName>
    <alternativeName>
        <fullName evidence="14">tRNA m2A37 methyltransferase</fullName>
    </alternativeName>
</protein>
<dbReference type="InterPro" id="IPR058240">
    <property type="entry name" value="rSAM_sf"/>
</dbReference>
<evidence type="ECO:0000259" key="15">
    <source>
        <dbReference type="PROSITE" id="PS51918"/>
    </source>
</evidence>
<keyword evidence="7 14" id="KW-0808">Transferase</keyword>
<dbReference type="GO" id="GO:0002935">
    <property type="term" value="F:tRNA (adenine(37)-C2)-methyltransferase activity"/>
    <property type="evidence" value="ECO:0007669"/>
    <property type="project" value="UniProtKB-UniRule"/>
</dbReference>